<gene>
    <name evidence="3" type="ORF">Pyn_29826</name>
</gene>
<evidence type="ECO:0000256" key="1">
    <source>
        <dbReference type="ARBA" id="ARBA00022801"/>
    </source>
</evidence>
<dbReference type="InterPro" id="IPR029058">
    <property type="entry name" value="AB_hydrolase_fold"/>
</dbReference>
<dbReference type="GO" id="GO:0006629">
    <property type="term" value="P:lipid metabolic process"/>
    <property type="evidence" value="ECO:0007669"/>
    <property type="project" value="InterPro"/>
</dbReference>
<evidence type="ECO:0000313" key="3">
    <source>
        <dbReference type="EMBL" id="PQQ15085.1"/>
    </source>
</evidence>
<dbReference type="PANTHER" id="PTHR46483:SF4">
    <property type="entry name" value="PHOSPHOLIPASE A1 PLIP2, CHLOROPLASTIC"/>
    <property type="match status" value="1"/>
</dbReference>
<keyword evidence="1" id="KW-0378">Hydrolase</keyword>
<organism evidence="3 4">
    <name type="scientific">Prunus yedoensis var. nudiflora</name>
    <dbReference type="NCBI Taxonomy" id="2094558"/>
    <lineage>
        <taxon>Eukaryota</taxon>
        <taxon>Viridiplantae</taxon>
        <taxon>Streptophyta</taxon>
        <taxon>Embryophyta</taxon>
        <taxon>Tracheophyta</taxon>
        <taxon>Spermatophyta</taxon>
        <taxon>Magnoliopsida</taxon>
        <taxon>eudicotyledons</taxon>
        <taxon>Gunneridae</taxon>
        <taxon>Pentapetalae</taxon>
        <taxon>rosids</taxon>
        <taxon>fabids</taxon>
        <taxon>Rosales</taxon>
        <taxon>Rosaceae</taxon>
        <taxon>Amygdaloideae</taxon>
        <taxon>Amygdaleae</taxon>
        <taxon>Prunus</taxon>
    </lineage>
</organism>
<dbReference type="Proteomes" id="UP000250321">
    <property type="component" value="Unassembled WGS sequence"/>
</dbReference>
<dbReference type="AlphaFoldDB" id="A0A314Z4D9"/>
<evidence type="ECO:0000259" key="2">
    <source>
        <dbReference type="Pfam" id="PF01764"/>
    </source>
</evidence>
<reference evidence="3 4" key="1">
    <citation type="submission" date="2018-02" db="EMBL/GenBank/DDBJ databases">
        <title>Draft genome of wild Prunus yedoensis var. nudiflora.</title>
        <authorList>
            <person name="Baek S."/>
            <person name="Kim J.-H."/>
            <person name="Choi K."/>
            <person name="Kim G.-B."/>
            <person name="Cho A."/>
            <person name="Jang H."/>
            <person name="Shin C.-H."/>
            <person name="Yu H.-J."/>
            <person name="Mun J.-H."/>
        </authorList>
    </citation>
    <scope>NUCLEOTIDE SEQUENCE [LARGE SCALE GENOMIC DNA]</scope>
    <source>
        <strain evidence="4">cv. Jeju island</strain>
        <tissue evidence="3">Leaf</tissue>
    </source>
</reference>
<proteinExistence type="predicted"/>
<keyword evidence="4" id="KW-1185">Reference proteome</keyword>
<feature type="domain" description="Fungal lipase-type" evidence="2">
    <location>
        <begin position="10"/>
        <end position="143"/>
    </location>
</feature>
<protein>
    <recommendedName>
        <fullName evidence="2">Fungal lipase-type domain-containing protein</fullName>
    </recommendedName>
</protein>
<dbReference type="CDD" id="cd00519">
    <property type="entry name" value="Lipase_3"/>
    <property type="match status" value="1"/>
</dbReference>
<dbReference type="Gene3D" id="3.40.50.1820">
    <property type="entry name" value="alpha/beta hydrolase"/>
    <property type="match status" value="1"/>
</dbReference>
<dbReference type="SUPFAM" id="SSF53474">
    <property type="entry name" value="alpha/beta-Hydrolases"/>
    <property type="match status" value="1"/>
</dbReference>
<evidence type="ECO:0000313" key="4">
    <source>
        <dbReference type="Proteomes" id="UP000250321"/>
    </source>
</evidence>
<accession>A0A314Z4D9</accession>
<comment type="caution">
    <text evidence="3">The sequence shown here is derived from an EMBL/GenBank/DDBJ whole genome shotgun (WGS) entry which is preliminary data.</text>
</comment>
<name>A0A314Z4D9_PRUYE</name>
<dbReference type="STRING" id="2094558.A0A314Z4D9"/>
<dbReference type="EMBL" id="PJQY01000239">
    <property type="protein sequence ID" value="PQQ15085.1"/>
    <property type="molecule type" value="Genomic_DNA"/>
</dbReference>
<dbReference type="InterPro" id="IPR002921">
    <property type="entry name" value="Fungal_lipase-type"/>
</dbReference>
<sequence>MTIKEAPDSLSFRVLNHLASWQANLLFEPVQFEGLDVLVHRGIYEAAKGIYEQMLPEVRDHLKSRGDHATFRFTGHSLGGSLALLINLMLLIRLEVPISSLLPVITFGAPSIMCGGDQLLRKLGLPRSHVQAITLHRDIVPQAIVFSNGGLLILQPDEKFSPNHHLLPSGSGLYLLSCPLSDANDAEKQLRDAQLVFLNSPHPLEILSDRSAYGSEGTVQRDHDVNSYLKSVREVIRQELNQMRKARRRQRRKVWWPLVAARSVHGGVIVGRPVASFNMGHKQFNFSGMLQTGKESFKRFSRLVASQHMHLFWCFWYLRDCYCWGHTA</sequence>
<dbReference type="OrthoDB" id="438440at2759"/>
<dbReference type="InterPro" id="IPR043367">
    <property type="entry name" value="PLIP1/2/3"/>
</dbReference>
<dbReference type="Pfam" id="PF01764">
    <property type="entry name" value="Lipase_3"/>
    <property type="match status" value="1"/>
</dbReference>
<dbReference type="PANTHER" id="PTHR46483">
    <property type="entry name" value="PHOSPHOLIPASE A1 PLIP2, CHLOROPLASTIC"/>
    <property type="match status" value="1"/>
</dbReference>
<dbReference type="GO" id="GO:0008970">
    <property type="term" value="F:phospholipase A1 activity"/>
    <property type="evidence" value="ECO:0007669"/>
    <property type="project" value="InterPro"/>
</dbReference>